<feature type="compositionally biased region" description="Basic and acidic residues" evidence="1">
    <location>
        <begin position="76"/>
        <end position="86"/>
    </location>
</feature>
<gene>
    <name evidence="2" type="ORF">AX774_g2886</name>
</gene>
<dbReference type="AlphaFoldDB" id="A0A1R1PRK2"/>
<evidence type="ECO:0000313" key="3">
    <source>
        <dbReference type="Proteomes" id="UP000188320"/>
    </source>
</evidence>
<accession>A0A1R1PRK2</accession>
<name>A0A1R1PRK2_ZANCU</name>
<keyword evidence="3" id="KW-1185">Reference proteome</keyword>
<comment type="caution">
    <text evidence="2">The sequence shown here is derived from an EMBL/GenBank/DDBJ whole genome shotgun (WGS) entry which is preliminary data.</text>
</comment>
<organism evidence="2 3">
    <name type="scientific">Zancudomyces culisetae</name>
    <name type="common">Gut fungus</name>
    <name type="synonym">Smittium culisetae</name>
    <dbReference type="NCBI Taxonomy" id="1213189"/>
    <lineage>
        <taxon>Eukaryota</taxon>
        <taxon>Fungi</taxon>
        <taxon>Fungi incertae sedis</taxon>
        <taxon>Zoopagomycota</taxon>
        <taxon>Kickxellomycotina</taxon>
        <taxon>Harpellomycetes</taxon>
        <taxon>Harpellales</taxon>
        <taxon>Legeriomycetaceae</taxon>
        <taxon>Zancudomyces</taxon>
    </lineage>
</organism>
<reference evidence="3" key="1">
    <citation type="submission" date="2017-01" db="EMBL/GenBank/DDBJ databases">
        <authorList>
            <person name="Wang Y."/>
            <person name="White M."/>
            <person name="Kvist S."/>
            <person name="Moncalvo J.-M."/>
        </authorList>
    </citation>
    <scope>NUCLEOTIDE SEQUENCE [LARGE SCALE GENOMIC DNA]</scope>
    <source>
        <strain evidence="3">COL-18-3</strain>
    </source>
</reference>
<evidence type="ECO:0000256" key="1">
    <source>
        <dbReference type="SAM" id="MobiDB-lite"/>
    </source>
</evidence>
<feature type="compositionally biased region" description="Polar residues" evidence="1">
    <location>
        <begin position="122"/>
        <end position="136"/>
    </location>
</feature>
<proteinExistence type="predicted"/>
<feature type="non-terminal residue" evidence="2">
    <location>
        <position position="199"/>
    </location>
</feature>
<sequence length="199" mass="21309">MGGSDLKIGIHLHSLGEDQEAGIRTITKSPGDTLFNLYIDNGAEIAELEQSQKAKDAEIEKTIEAELAIARELKEKERNKQLEKGPEIPTASDQPTVEQPHIEEEQSEGNGMVVDEIGTADPTATQDSTPQLTQDQVDIPENISGNQAPASQASKKPGNATKSNNTQKIAFPGHPIITDRVLRSRTVPGTVGSPNPTAT</sequence>
<dbReference type="Proteomes" id="UP000188320">
    <property type="component" value="Unassembled WGS sequence"/>
</dbReference>
<dbReference type="EMBL" id="LSSK01000354">
    <property type="protein sequence ID" value="OMH83605.1"/>
    <property type="molecule type" value="Genomic_DNA"/>
</dbReference>
<feature type="compositionally biased region" description="Polar residues" evidence="1">
    <location>
        <begin position="143"/>
        <end position="168"/>
    </location>
</feature>
<feature type="region of interest" description="Disordered" evidence="1">
    <location>
        <begin position="76"/>
        <end position="199"/>
    </location>
</feature>
<protein>
    <submittedName>
        <fullName evidence="2">Uncharacterized protein</fullName>
    </submittedName>
</protein>
<evidence type="ECO:0000313" key="2">
    <source>
        <dbReference type="EMBL" id="OMH83605.1"/>
    </source>
</evidence>